<dbReference type="Proteomes" id="UP000276133">
    <property type="component" value="Unassembled WGS sequence"/>
</dbReference>
<organism evidence="1 2">
    <name type="scientific">Brachionus plicatilis</name>
    <name type="common">Marine rotifer</name>
    <name type="synonym">Brachionus muelleri</name>
    <dbReference type="NCBI Taxonomy" id="10195"/>
    <lineage>
        <taxon>Eukaryota</taxon>
        <taxon>Metazoa</taxon>
        <taxon>Spiralia</taxon>
        <taxon>Gnathifera</taxon>
        <taxon>Rotifera</taxon>
        <taxon>Eurotatoria</taxon>
        <taxon>Monogononta</taxon>
        <taxon>Pseudotrocha</taxon>
        <taxon>Ploima</taxon>
        <taxon>Brachionidae</taxon>
        <taxon>Brachionus</taxon>
    </lineage>
</organism>
<comment type="caution">
    <text evidence="1">The sequence shown here is derived from an EMBL/GenBank/DDBJ whole genome shotgun (WGS) entry which is preliminary data.</text>
</comment>
<evidence type="ECO:0000313" key="1">
    <source>
        <dbReference type="EMBL" id="RMZ94886.1"/>
    </source>
</evidence>
<gene>
    <name evidence="1" type="ORF">BpHYR1_013547</name>
</gene>
<sequence length="65" mass="7907">MNVPTATQRFFILYILKPEEGHLVETRRGNLIFIRKRIVKTFMLKLRENSDIWKIYCIRQPKKTI</sequence>
<dbReference type="AlphaFoldDB" id="A0A3M7P722"/>
<keyword evidence="2" id="KW-1185">Reference proteome</keyword>
<reference evidence="1 2" key="1">
    <citation type="journal article" date="2018" name="Sci. Rep.">
        <title>Genomic signatures of local adaptation to the degree of environmental predictability in rotifers.</title>
        <authorList>
            <person name="Franch-Gras L."/>
            <person name="Hahn C."/>
            <person name="Garcia-Roger E.M."/>
            <person name="Carmona M.J."/>
            <person name="Serra M."/>
            <person name="Gomez A."/>
        </authorList>
    </citation>
    <scope>NUCLEOTIDE SEQUENCE [LARGE SCALE GENOMIC DNA]</scope>
    <source>
        <strain evidence="1">HYR1</strain>
    </source>
</reference>
<evidence type="ECO:0000313" key="2">
    <source>
        <dbReference type="Proteomes" id="UP000276133"/>
    </source>
</evidence>
<accession>A0A3M7P722</accession>
<protein>
    <submittedName>
        <fullName evidence="1">Uncharacterized protein</fullName>
    </submittedName>
</protein>
<name>A0A3M7P722_BRAPC</name>
<proteinExistence type="predicted"/>
<dbReference type="EMBL" id="REGN01012752">
    <property type="protein sequence ID" value="RMZ94886.1"/>
    <property type="molecule type" value="Genomic_DNA"/>
</dbReference>